<dbReference type="Pfam" id="PF08402">
    <property type="entry name" value="TOBE_2"/>
    <property type="match status" value="1"/>
</dbReference>
<feature type="domain" description="ABC transporter" evidence="5">
    <location>
        <begin position="12"/>
        <end position="242"/>
    </location>
</feature>
<keyword evidence="2" id="KW-0813">Transport</keyword>
<accession>A0ABU9ZHV0</accession>
<keyword evidence="7" id="KW-1185">Reference proteome</keyword>
<name>A0ABU9ZHV0_9HYPH</name>
<dbReference type="InterPro" id="IPR013611">
    <property type="entry name" value="Transp-assoc_OB_typ2"/>
</dbReference>
<dbReference type="RefSeq" id="WP_026105440.1">
    <property type="nucleotide sequence ID" value="NZ_JACWCW010000019.1"/>
</dbReference>
<dbReference type="InterPro" id="IPR027417">
    <property type="entry name" value="P-loop_NTPase"/>
</dbReference>
<dbReference type="InterPro" id="IPR003439">
    <property type="entry name" value="ABC_transporter-like_ATP-bd"/>
</dbReference>
<dbReference type="PROSITE" id="PS50893">
    <property type="entry name" value="ABC_TRANSPORTER_2"/>
    <property type="match status" value="1"/>
</dbReference>
<dbReference type="PANTHER" id="PTHR42781:SF4">
    <property type="entry name" value="SPERMIDINE_PUTRESCINE IMPORT ATP-BINDING PROTEIN POTA"/>
    <property type="match status" value="1"/>
</dbReference>
<evidence type="ECO:0000256" key="1">
    <source>
        <dbReference type="ARBA" id="ARBA00005417"/>
    </source>
</evidence>
<evidence type="ECO:0000256" key="4">
    <source>
        <dbReference type="ARBA" id="ARBA00022840"/>
    </source>
</evidence>
<dbReference type="Gene3D" id="3.40.50.300">
    <property type="entry name" value="P-loop containing nucleotide triphosphate hydrolases"/>
    <property type="match status" value="1"/>
</dbReference>
<dbReference type="EMBL" id="JAQYXL010000001">
    <property type="protein sequence ID" value="MEN3230911.1"/>
    <property type="molecule type" value="Genomic_DNA"/>
</dbReference>
<comment type="caution">
    <text evidence="6">The sequence shown here is derived from an EMBL/GenBank/DDBJ whole genome shotgun (WGS) entry which is preliminary data.</text>
</comment>
<dbReference type="Proteomes" id="UP001404845">
    <property type="component" value="Unassembled WGS sequence"/>
</dbReference>
<evidence type="ECO:0000259" key="5">
    <source>
        <dbReference type="PROSITE" id="PS50893"/>
    </source>
</evidence>
<evidence type="ECO:0000256" key="3">
    <source>
        <dbReference type="ARBA" id="ARBA00022741"/>
    </source>
</evidence>
<comment type="similarity">
    <text evidence="1">Belongs to the ABC transporter superfamily.</text>
</comment>
<dbReference type="SMART" id="SM00382">
    <property type="entry name" value="AAA"/>
    <property type="match status" value="1"/>
</dbReference>
<proteinExistence type="inferred from homology"/>
<dbReference type="PANTHER" id="PTHR42781">
    <property type="entry name" value="SPERMIDINE/PUTRESCINE IMPORT ATP-BINDING PROTEIN POTA"/>
    <property type="match status" value="1"/>
</dbReference>
<dbReference type="PROSITE" id="PS00211">
    <property type="entry name" value="ABC_TRANSPORTER_1"/>
    <property type="match status" value="1"/>
</dbReference>
<organism evidence="6 7">
    <name type="scientific">Methylorubrum rhodesianum</name>
    <dbReference type="NCBI Taxonomy" id="29427"/>
    <lineage>
        <taxon>Bacteria</taxon>
        <taxon>Pseudomonadati</taxon>
        <taxon>Pseudomonadota</taxon>
        <taxon>Alphaproteobacteria</taxon>
        <taxon>Hyphomicrobiales</taxon>
        <taxon>Methylobacteriaceae</taxon>
        <taxon>Methylorubrum</taxon>
    </lineage>
</organism>
<evidence type="ECO:0000313" key="6">
    <source>
        <dbReference type="EMBL" id="MEN3230911.1"/>
    </source>
</evidence>
<dbReference type="InterPro" id="IPR050093">
    <property type="entry name" value="ABC_SmlMolc_Importer"/>
</dbReference>
<dbReference type="Pfam" id="PF00005">
    <property type="entry name" value="ABC_tran"/>
    <property type="match status" value="1"/>
</dbReference>
<dbReference type="SUPFAM" id="SSF52540">
    <property type="entry name" value="P-loop containing nucleoside triphosphate hydrolases"/>
    <property type="match status" value="1"/>
</dbReference>
<dbReference type="GO" id="GO:0005524">
    <property type="term" value="F:ATP binding"/>
    <property type="evidence" value="ECO:0007669"/>
    <property type="project" value="UniProtKB-KW"/>
</dbReference>
<keyword evidence="3" id="KW-0547">Nucleotide-binding</keyword>
<dbReference type="Gene3D" id="2.40.50.100">
    <property type="match status" value="1"/>
</dbReference>
<protein>
    <submittedName>
        <fullName evidence="6">ABC transporter ATP-binding protein</fullName>
    </submittedName>
</protein>
<sequence length="367" mass="39222">MHASTSHPEQRLRLERVTKRFGPHMAVDGVSLDLAGGEFFCLLGPSGCGKSTLLRMVAGFETPDSGTIRLGETDLTALPPHRRPVNMMFQSYALFPHMSVAANLAYGLKGLGLGRTQSAERVKALLRLVRLEGFEARRPDKLSGGQRQRVALARALAREPRLLLLDEPLGALDRALREETQGELRAIQRRLGTSFVVVTHDAEEAMALADRIGVMERGRLVQVGPARELYERPASRYVAGLLGDVNLIDGRLGRAEPGGVRGVETALGLLRASGEGEAGNAVVVAIRPERLVVSGEGEGEGDDLSGRLRGRLTEATFLGDRIRYRVEMANGSTLRASAALPASGPIPAVGETVAVAVPADAARILPA</sequence>
<dbReference type="InterPro" id="IPR008995">
    <property type="entry name" value="Mo/tungstate-bd_C_term_dom"/>
</dbReference>
<dbReference type="InterPro" id="IPR003593">
    <property type="entry name" value="AAA+_ATPase"/>
</dbReference>
<dbReference type="InterPro" id="IPR017871">
    <property type="entry name" value="ABC_transporter-like_CS"/>
</dbReference>
<reference evidence="6 7" key="1">
    <citation type="journal article" date="2023" name="PLoS ONE">
        <title>Complete genome assembly of Hawai'i environmental nontuberculous mycobacteria reveals unexpected co-isolation with methylobacteria.</title>
        <authorList>
            <person name="Hendrix J."/>
            <person name="Epperson L.E."/>
            <person name="Tong E.I."/>
            <person name="Chan Y.L."/>
            <person name="Hasan N.A."/>
            <person name="Dawrs S.N."/>
            <person name="Norton G.J."/>
            <person name="Virdi R."/>
            <person name="Crooks J.L."/>
            <person name="Chan E.D."/>
            <person name="Honda J.R."/>
            <person name="Strong M."/>
        </authorList>
    </citation>
    <scope>NUCLEOTIDE SEQUENCE [LARGE SCALE GENOMIC DNA]</scope>
    <source>
        <strain evidence="6 7">NJH_HI01</strain>
    </source>
</reference>
<keyword evidence="4 6" id="KW-0067">ATP-binding</keyword>
<dbReference type="SUPFAM" id="SSF50331">
    <property type="entry name" value="MOP-like"/>
    <property type="match status" value="1"/>
</dbReference>
<evidence type="ECO:0000256" key="2">
    <source>
        <dbReference type="ARBA" id="ARBA00022448"/>
    </source>
</evidence>
<gene>
    <name evidence="6" type="ORF">PUR21_25335</name>
</gene>
<evidence type="ECO:0000313" key="7">
    <source>
        <dbReference type="Proteomes" id="UP001404845"/>
    </source>
</evidence>